<dbReference type="SUPFAM" id="SSF46785">
    <property type="entry name" value="Winged helix' DNA-binding domain"/>
    <property type="match status" value="1"/>
</dbReference>
<evidence type="ECO:0000256" key="3">
    <source>
        <dbReference type="ARBA" id="ARBA00023026"/>
    </source>
</evidence>
<dbReference type="InterPro" id="IPR039422">
    <property type="entry name" value="MarR/SlyA-like"/>
</dbReference>
<dbReference type="InterPro" id="IPR010166">
    <property type="entry name" value="SarA/Rot_dom"/>
</dbReference>
<keyword evidence="4" id="KW-0238">DNA-binding</keyword>
<dbReference type="InterPro" id="IPR036390">
    <property type="entry name" value="WH_DNA-bd_sf"/>
</dbReference>
<evidence type="ECO:0000313" key="8">
    <source>
        <dbReference type="EMBL" id="KKI63416.1"/>
    </source>
</evidence>
<dbReference type="Gene3D" id="1.10.10.10">
    <property type="entry name" value="Winged helix-like DNA-binding domain superfamily/Winged helix DNA-binding domain"/>
    <property type="match status" value="1"/>
</dbReference>
<organism evidence="8 9">
    <name type="scientific">Staphylococcus cohnii subsp. cohnii</name>
    <dbReference type="NCBI Taxonomy" id="74704"/>
    <lineage>
        <taxon>Bacteria</taxon>
        <taxon>Bacillati</taxon>
        <taxon>Bacillota</taxon>
        <taxon>Bacilli</taxon>
        <taxon>Bacillales</taxon>
        <taxon>Staphylococcaceae</taxon>
        <taxon>Staphylococcus</taxon>
        <taxon>Staphylococcus cohnii species complex</taxon>
    </lineage>
</organism>
<dbReference type="AlphaFoldDB" id="A0A0M2NUK4"/>
<dbReference type="RefSeq" id="WP_019467834.1">
    <property type="nucleotide sequence ID" value="NZ_BKAS01000008.1"/>
</dbReference>
<keyword evidence="6" id="KW-0804">Transcription</keyword>
<dbReference type="InterPro" id="IPR036388">
    <property type="entry name" value="WH-like_DNA-bd_sf"/>
</dbReference>
<dbReference type="NCBIfam" id="TIGR01889">
    <property type="entry name" value="Staph_reg_Sar"/>
    <property type="match status" value="1"/>
</dbReference>
<protein>
    <submittedName>
        <fullName evidence="8">Repressor of toxins Rot</fullName>
    </submittedName>
</protein>
<proteinExistence type="predicted"/>
<evidence type="ECO:0000313" key="9">
    <source>
        <dbReference type="Proteomes" id="UP000034455"/>
    </source>
</evidence>
<dbReference type="PATRIC" id="fig|74704.6.peg.477"/>
<reference evidence="8 9" key="1">
    <citation type="submission" date="2015-03" db="EMBL/GenBank/DDBJ databases">
        <title>Genome Assembly of Staphylococcus cohnii subsp. cohnii strain G22B2.</title>
        <authorList>
            <person name="Nair G."/>
            <person name="Kaur G."/>
            <person name="Khatri I."/>
            <person name="Singh N.K."/>
            <person name="Sathyabama S."/>
            <person name="Maurya S.K."/>
            <person name="Subramanian S."/>
            <person name="Agrewala J.N."/>
            <person name="Mayilraj S."/>
        </authorList>
    </citation>
    <scope>NUCLEOTIDE SEQUENCE [LARGE SCALE GENOMIC DNA]</scope>
    <source>
        <strain evidence="8 9">G22B2</strain>
    </source>
</reference>
<comment type="caution">
    <text evidence="8">The sequence shown here is derived from an EMBL/GenBank/DDBJ whole genome shotgun (WGS) entry which is preliminary data.</text>
</comment>
<accession>A0A0M2NUK4</accession>
<evidence type="ECO:0000256" key="2">
    <source>
        <dbReference type="ARBA" id="ARBA00023015"/>
    </source>
</evidence>
<dbReference type="InterPro" id="IPR055166">
    <property type="entry name" value="Transc_reg_Sar_Rot_HTH"/>
</dbReference>
<feature type="domain" description="Transcriptional regulator SarA/SarZ/Rot-like helix-turn-helix" evidence="7">
    <location>
        <begin position="25"/>
        <end position="107"/>
    </location>
</feature>
<evidence type="ECO:0000259" key="7">
    <source>
        <dbReference type="Pfam" id="PF22381"/>
    </source>
</evidence>
<dbReference type="GO" id="GO:0006950">
    <property type="term" value="P:response to stress"/>
    <property type="evidence" value="ECO:0007669"/>
    <property type="project" value="TreeGrafter"/>
</dbReference>
<sequence>MGKTIADMVDSVLRLEHVLKDIEDIFGKVQKQYKMSKEEILILLTLWEEGSMTLKEMDNYVKIKSYKRTRTYNDLVEKAWIIKERPVNDERTVIIHFNEDLKDQREELLNCFKAEINEKSSTIQSSLKSILKL</sequence>
<dbReference type="Proteomes" id="UP000034455">
    <property type="component" value="Unassembled WGS sequence"/>
</dbReference>
<dbReference type="GO" id="GO:0003677">
    <property type="term" value="F:DNA binding"/>
    <property type="evidence" value="ECO:0007669"/>
    <property type="project" value="UniProtKB-KW"/>
</dbReference>
<keyword evidence="5" id="KW-0010">Activator</keyword>
<keyword evidence="1" id="KW-0678">Repressor</keyword>
<evidence type="ECO:0000256" key="1">
    <source>
        <dbReference type="ARBA" id="ARBA00022491"/>
    </source>
</evidence>
<dbReference type="Pfam" id="PF22381">
    <property type="entry name" value="Staph_reg_Sar_Rot"/>
    <property type="match status" value="1"/>
</dbReference>
<evidence type="ECO:0000256" key="4">
    <source>
        <dbReference type="ARBA" id="ARBA00023125"/>
    </source>
</evidence>
<dbReference type="EMBL" id="LAKJ01000013">
    <property type="protein sequence ID" value="KKI63416.1"/>
    <property type="molecule type" value="Genomic_DNA"/>
</dbReference>
<keyword evidence="3" id="KW-0843">Virulence</keyword>
<dbReference type="PANTHER" id="PTHR33164:SF56">
    <property type="entry name" value="HTH-TYPE TRANSCRIPTIONAL REGULATOR MHQR"/>
    <property type="match status" value="1"/>
</dbReference>
<evidence type="ECO:0000256" key="5">
    <source>
        <dbReference type="ARBA" id="ARBA00023159"/>
    </source>
</evidence>
<gene>
    <name evidence="8" type="ORF">UF66_0463</name>
</gene>
<dbReference type="GO" id="GO:0003700">
    <property type="term" value="F:DNA-binding transcription factor activity"/>
    <property type="evidence" value="ECO:0007669"/>
    <property type="project" value="InterPro"/>
</dbReference>
<evidence type="ECO:0000256" key="6">
    <source>
        <dbReference type="ARBA" id="ARBA00023163"/>
    </source>
</evidence>
<name>A0A0M2NUK4_STACC</name>
<keyword evidence="2" id="KW-0805">Transcription regulation</keyword>
<dbReference type="GeneID" id="58097247"/>
<dbReference type="PANTHER" id="PTHR33164">
    <property type="entry name" value="TRANSCRIPTIONAL REGULATOR, MARR FAMILY"/>
    <property type="match status" value="1"/>
</dbReference>